<keyword evidence="6 7" id="KW-0472">Membrane</keyword>
<feature type="transmembrane region" description="Helical" evidence="7">
    <location>
        <begin position="9"/>
        <end position="30"/>
    </location>
</feature>
<keyword evidence="5 7" id="KW-1133">Transmembrane helix</keyword>
<name>A0A2W6NGG3_9HELI</name>
<keyword evidence="2 7" id="KW-0813">Transport</keyword>
<organism evidence="9 10">
    <name type="scientific">Helicobacter valdiviensis</name>
    <dbReference type="NCBI Taxonomy" id="1458358"/>
    <lineage>
        <taxon>Bacteria</taxon>
        <taxon>Pseudomonadati</taxon>
        <taxon>Campylobacterota</taxon>
        <taxon>Epsilonproteobacteria</taxon>
        <taxon>Campylobacterales</taxon>
        <taxon>Helicobacteraceae</taxon>
        <taxon>Helicobacter</taxon>
    </lineage>
</organism>
<sequence>MGNYLFKRLILIVPTLLGIMTLNFFIIQLAPGGPVEQMMAKIEHSNLTNEVAQGGFRFKNEGINEELMEKIKQMYGFDKPLLERYFLMLKNYLFFDFGESFYKNQSVISLIVEKLPVSITLGLWSTLLIYFISIPLGIKKAINNGTPFDVATSTIIVIGNAIPTFLFALVLIILFAGGSYFNLFPLRGIVSDNFASLSFFEKIKDYLWHITLPVISLSIGGFATLTLLVKNSFLEEGSKQYVKLALSKGLSQRQVLYHHIFRNAMLLILASIPSALLGVLLTGSLLVEIIFSLDGLGLLGYEAIISRDYPVIFGSLYIFTLLGLIVNVVSDLVYHLVDPRIQFNRVEQ</sequence>
<keyword evidence="3" id="KW-1003">Cell membrane</keyword>
<evidence type="ECO:0000259" key="8">
    <source>
        <dbReference type="PROSITE" id="PS50928"/>
    </source>
</evidence>
<evidence type="ECO:0000256" key="4">
    <source>
        <dbReference type="ARBA" id="ARBA00022692"/>
    </source>
</evidence>
<dbReference type="AlphaFoldDB" id="A0A2W6NGG3"/>
<dbReference type="InterPro" id="IPR000515">
    <property type="entry name" value="MetI-like"/>
</dbReference>
<dbReference type="EMBL" id="NBIU01000014">
    <property type="protein sequence ID" value="PZT48070.1"/>
    <property type="molecule type" value="Genomic_DNA"/>
</dbReference>
<dbReference type="RefSeq" id="WP_111229874.1">
    <property type="nucleotide sequence ID" value="NZ_NBIU01000014.1"/>
</dbReference>
<dbReference type="InterPro" id="IPR035906">
    <property type="entry name" value="MetI-like_sf"/>
</dbReference>
<dbReference type="Gene3D" id="1.10.3720.10">
    <property type="entry name" value="MetI-like"/>
    <property type="match status" value="1"/>
</dbReference>
<evidence type="ECO:0000256" key="7">
    <source>
        <dbReference type="RuleBase" id="RU363032"/>
    </source>
</evidence>
<feature type="transmembrane region" description="Helical" evidence="7">
    <location>
        <begin position="266"/>
        <end position="291"/>
    </location>
</feature>
<evidence type="ECO:0000313" key="9">
    <source>
        <dbReference type="EMBL" id="PZT48070.1"/>
    </source>
</evidence>
<protein>
    <submittedName>
        <fullName evidence="9">Microcin ABC transporter permease</fullName>
    </submittedName>
</protein>
<comment type="caution">
    <text evidence="9">The sequence shown here is derived from an EMBL/GenBank/DDBJ whole genome shotgun (WGS) entry which is preliminary data.</text>
</comment>
<evidence type="ECO:0000256" key="3">
    <source>
        <dbReference type="ARBA" id="ARBA00022475"/>
    </source>
</evidence>
<gene>
    <name evidence="9" type="ORF">B6S12_05860</name>
</gene>
<dbReference type="GO" id="GO:0055085">
    <property type="term" value="P:transmembrane transport"/>
    <property type="evidence" value="ECO:0007669"/>
    <property type="project" value="InterPro"/>
</dbReference>
<feature type="transmembrane region" description="Helical" evidence="7">
    <location>
        <begin position="119"/>
        <end position="138"/>
    </location>
</feature>
<dbReference type="GO" id="GO:0005886">
    <property type="term" value="C:plasma membrane"/>
    <property type="evidence" value="ECO:0007669"/>
    <property type="project" value="UniProtKB-SubCell"/>
</dbReference>
<dbReference type="GO" id="GO:0042884">
    <property type="term" value="P:microcin transport"/>
    <property type="evidence" value="ECO:0007669"/>
    <property type="project" value="TreeGrafter"/>
</dbReference>
<dbReference type="Pfam" id="PF00528">
    <property type="entry name" value="BPD_transp_1"/>
    <property type="match status" value="1"/>
</dbReference>
<accession>A0A2W6NGG3</accession>
<dbReference type="CDD" id="cd06261">
    <property type="entry name" value="TM_PBP2"/>
    <property type="match status" value="1"/>
</dbReference>
<proteinExistence type="inferred from homology"/>
<feature type="transmembrane region" description="Helical" evidence="7">
    <location>
        <begin position="150"/>
        <end position="176"/>
    </location>
</feature>
<dbReference type="PROSITE" id="PS50928">
    <property type="entry name" value="ABC_TM1"/>
    <property type="match status" value="1"/>
</dbReference>
<feature type="transmembrane region" description="Helical" evidence="7">
    <location>
        <begin position="311"/>
        <end position="337"/>
    </location>
</feature>
<evidence type="ECO:0000256" key="5">
    <source>
        <dbReference type="ARBA" id="ARBA00022989"/>
    </source>
</evidence>
<keyword evidence="4 7" id="KW-0812">Transmembrane</keyword>
<dbReference type="PANTHER" id="PTHR30465">
    <property type="entry name" value="INNER MEMBRANE ABC TRANSPORTER"/>
    <property type="match status" value="1"/>
</dbReference>
<reference evidence="9 10" key="1">
    <citation type="submission" date="2017-03" db="EMBL/GenBank/DDBJ databases">
        <title>Genomic and clinical evidence uncovers the enterohepatic species Helicobacter valdiviensis as a potential human intestinal pathogen.</title>
        <authorList>
            <person name="Fresia P."/>
            <person name="Jara R."/>
            <person name="Sierra R."/>
            <person name="Ferres I."/>
            <person name="Greif G."/>
            <person name="Iraola G."/>
            <person name="Collado L."/>
        </authorList>
    </citation>
    <scope>NUCLEOTIDE SEQUENCE [LARGE SCALE GENOMIC DNA]</scope>
    <source>
        <strain evidence="9 10">WBE14</strain>
    </source>
</reference>
<evidence type="ECO:0000256" key="2">
    <source>
        <dbReference type="ARBA" id="ARBA00022448"/>
    </source>
</evidence>
<dbReference type="SUPFAM" id="SSF161098">
    <property type="entry name" value="MetI-like"/>
    <property type="match status" value="1"/>
</dbReference>
<dbReference type="OrthoDB" id="9778910at2"/>
<comment type="similarity">
    <text evidence="7">Belongs to the binding-protein-dependent transport system permease family.</text>
</comment>
<keyword evidence="10" id="KW-1185">Reference proteome</keyword>
<comment type="subcellular location">
    <subcellularLocation>
        <location evidence="1 7">Cell membrane</location>
        <topology evidence="1 7">Multi-pass membrane protein</topology>
    </subcellularLocation>
</comment>
<dbReference type="Proteomes" id="UP000249746">
    <property type="component" value="Unassembled WGS sequence"/>
</dbReference>
<dbReference type="PANTHER" id="PTHR30465:SF66">
    <property type="entry name" value="INNER MEMBRANE ABC TRANSPORTER PERMEASE PROTEIN YEJB"/>
    <property type="match status" value="1"/>
</dbReference>
<feature type="transmembrane region" description="Helical" evidence="7">
    <location>
        <begin position="206"/>
        <end position="229"/>
    </location>
</feature>
<evidence type="ECO:0000256" key="1">
    <source>
        <dbReference type="ARBA" id="ARBA00004651"/>
    </source>
</evidence>
<evidence type="ECO:0000313" key="10">
    <source>
        <dbReference type="Proteomes" id="UP000249746"/>
    </source>
</evidence>
<evidence type="ECO:0000256" key="6">
    <source>
        <dbReference type="ARBA" id="ARBA00023136"/>
    </source>
</evidence>
<feature type="domain" description="ABC transmembrane type-1" evidence="8">
    <location>
        <begin position="115"/>
        <end position="330"/>
    </location>
</feature>